<gene>
    <name evidence="2" type="ORF">NDN08_004027</name>
</gene>
<dbReference type="PANTHER" id="PTHR11440">
    <property type="entry name" value="LECITHIN-CHOLESTEROL ACYLTRANSFERASE-RELATED"/>
    <property type="match status" value="1"/>
</dbReference>
<evidence type="ECO:0008006" key="4">
    <source>
        <dbReference type="Google" id="ProtNLM"/>
    </source>
</evidence>
<dbReference type="Pfam" id="PF02450">
    <property type="entry name" value="LCAT"/>
    <property type="match status" value="1"/>
</dbReference>
<proteinExistence type="predicted"/>
<dbReference type="GO" id="GO:0006629">
    <property type="term" value="P:lipid metabolic process"/>
    <property type="evidence" value="ECO:0007669"/>
    <property type="project" value="InterPro"/>
</dbReference>
<keyword evidence="1" id="KW-0812">Transmembrane</keyword>
<dbReference type="InterPro" id="IPR029058">
    <property type="entry name" value="AB_hydrolase_fold"/>
</dbReference>
<dbReference type="SUPFAM" id="SSF53474">
    <property type="entry name" value="alpha/beta-Hydrolases"/>
    <property type="match status" value="1"/>
</dbReference>
<organism evidence="2 3">
    <name type="scientific">Rhodosorus marinus</name>
    <dbReference type="NCBI Taxonomy" id="101924"/>
    <lineage>
        <taxon>Eukaryota</taxon>
        <taxon>Rhodophyta</taxon>
        <taxon>Stylonematophyceae</taxon>
        <taxon>Stylonematales</taxon>
        <taxon>Stylonemataceae</taxon>
        <taxon>Rhodosorus</taxon>
    </lineage>
</organism>
<dbReference type="AlphaFoldDB" id="A0AAV8UKX1"/>
<keyword evidence="1" id="KW-0472">Membrane</keyword>
<reference evidence="2 3" key="1">
    <citation type="journal article" date="2023" name="Nat. Commun.">
        <title>Origin of minicircular mitochondrial genomes in red algae.</title>
        <authorList>
            <person name="Lee Y."/>
            <person name="Cho C.H."/>
            <person name="Lee Y.M."/>
            <person name="Park S.I."/>
            <person name="Yang J.H."/>
            <person name="West J.A."/>
            <person name="Bhattacharya D."/>
            <person name="Yoon H.S."/>
        </authorList>
    </citation>
    <scope>NUCLEOTIDE SEQUENCE [LARGE SCALE GENOMIC DNA]</scope>
    <source>
        <strain evidence="2 3">CCMP1338</strain>
        <tissue evidence="2">Whole cell</tissue>
    </source>
</reference>
<feature type="transmembrane region" description="Helical" evidence="1">
    <location>
        <begin position="12"/>
        <end position="36"/>
    </location>
</feature>
<evidence type="ECO:0000256" key="1">
    <source>
        <dbReference type="SAM" id="Phobius"/>
    </source>
</evidence>
<comment type="caution">
    <text evidence="2">The sequence shown here is derived from an EMBL/GenBank/DDBJ whole genome shotgun (WGS) entry which is preliminary data.</text>
</comment>
<dbReference type="GO" id="GO:0008374">
    <property type="term" value="F:O-acyltransferase activity"/>
    <property type="evidence" value="ECO:0007669"/>
    <property type="project" value="InterPro"/>
</dbReference>
<accession>A0AAV8UKX1</accession>
<dbReference type="Proteomes" id="UP001157974">
    <property type="component" value="Unassembled WGS sequence"/>
</dbReference>
<name>A0AAV8UKX1_9RHOD</name>
<keyword evidence="1" id="KW-1133">Transmembrane helix</keyword>
<dbReference type="InterPro" id="IPR003386">
    <property type="entry name" value="LACT/PDAT_acylTrfase"/>
</dbReference>
<keyword evidence="3" id="KW-1185">Reference proteome</keyword>
<evidence type="ECO:0000313" key="3">
    <source>
        <dbReference type="Proteomes" id="UP001157974"/>
    </source>
</evidence>
<protein>
    <recommendedName>
        <fullName evidence="4">Phospholipid:diacylglycerol acyltransferase</fullName>
    </recommendedName>
</protein>
<dbReference type="EMBL" id="JAMWBK010000010">
    <property type="protein sequence ID" value="KAJ8901822.1"/>
    <property type="molecule type" value="Genomic_DNA"/>
</dbReference>
<evidence type="ECO:0000313" key="2">
    <source>
        <dbReference type="EMBL" id="KAJ8901822.1"/>
    </source>
</evidence>
<dbReference type="Gene3D" id="3.40.50.1820">
    <property type="entry name" value="alpha/beta hydrolase"/>
    <property type="match status" value="1"/>
</dbReference>
<sequence length="622" mass="70190">MAREKGSSSVKSAMQTMGIVSLVVLVLAIVISTLMVKKVPNKIAKSMAEHMEDDEDIRAFMDKMRSDERMKDAVDQFETFVRDLGEGYSNDEVRRPGQDLKGTRTASMPVIVLPGITSSMLEIWEGRDCSSYSFREKYWGSAQCARAALRNLTCWLEHLSLTPEWTDPEGVKIRATEGYNSMDYLMPGYVVWGKVFENLADVGYDSRSLKVFSYDWRLSATTLEQEDGVFSRIMHEIEFLHRRNKERVAILAHSMGSNMAFYFLNWVANERGPEWLEKYVGAWVNIAGAHLGVPKAVSCGVSAETRDTVDIGRIAQQFTGGKLNNKLLAFFRSLGSVPTMFPKGDNSVWPDKEYYGLTFPIDIKKRLAELFSADDASESKTYSPQLRAQLEKISSKNYTVPEMLSVLDELAPDYMNRVRSLFSLGTKLNPDNSDPRTWTNPFEKALPFTDKTQKIYCLYGYSPDEGTERGYHYVPNTKTPEYFTEIPLILDTDTPDKRLTRGIAYDGEGDATVPLESLAYPCINLWNGTTPQNPAGIRTVTREYLHETDVFEETVESIKNLDFGLPRGGPKASTHTEILGNHEVLTDLIMILTKPVPGSSDSKELDDRFYSSALETIRIKKD</sequence>